<reference evidence="2" key="1">
    <citation type="submission" date="2023-06" db="EMBL/GenBank/DDBJ databases">
        <authorList>
            <consortium name="Lawrence Berkeley National Laboratory"/>
            <person name="Ahrendt S."/>
            <person name="Sahu N."/>
            <person name="Indic B."/>
            <person name="Wong-Bajracharya J."/>
            <person name="Merenyi Z."/>
            <person name="Ke H.-M."/>
            <person name="Monk M."/>
            <person name="Kocsube S."/>
            <person name="Drula E."/>
            <person name="Lipzen A."/>
            <person name="Balint B."/>
            <person name="Henrissat B."/>
            <person name="Andreopoulos B."/>
            <person name="Martin F.M."/>
            <person name="Harder C.B."/>
            <person name="Rigling D."/>
            <person name="Ford K.L."/>
            <person name="Foster G.D."/>
            <person name="Pangilinan J."/>
            <person name="Papanicolaou A."/>
            <person name="Barry K."/>
            <person name="LaButti K."/>
            <person name="Viragh M."/>
            <person name="Koriabine M."/>
            <person name="Yan M."/>
            <person name="Riley R."/>
            <person name="Champramary S."/>
            <person name="Plett K.L."/>
            <person name="Tsai I.J."/>
            <person name="Slot J."/>
            <person name="Sipos G."/>
            <person name="Plett J."/>
            <person name="Nagy L.G."/>
            <person name="Grigoriev I.V."/>
        </authorList>
    </citation>
    <scope>NUCLEOTIDE SEQUENCE</scope>
    <source>
        <strain evidence="2">CCBAS 213</strain>
    </source>
</reference>
<evidence type="ECO:0000259" key="1">
    <source>
        <dbReference type="PROSITE" id="PS50011"/>
    </source>
</evidence>
<dbReference type="EMBL" id="JAUEPS010000064">
    <property type="protein sequence ID" value="KAK0442499.1"/>
    <property type="molecule type" value="Genomic_DNA"/>
</dbReference>
<dbReference type="GeneID" id="85358107"/>
<dbReference type="Gene3D" id="1.10.510.10">
    <property type="entry name" value="Transferase(Phosphotransferase) domain 1"/>
    <property type="match status" value="1"/>
</dbReference>
<feature type="domain" description="Protein kinase" evidence="1">
    <location>
        <begin position="73"/>
        <end position="319"/>
    </location>
</feature>
<dbReference type="GO" id="GO:0005524">
    <property type="term" value="F:ATP binding"/>
    <property type="evidence" value="ECO:0007669"/>
    <property type="project" value="InterPro"/>
</dbReference>
<keyword evidence="3" id="KW-1185">Reference proteome</keyword>
<sequence length="319" mass="36528">MSASPPYTIDWYDGYLPMFPLEFDSSDRDKVLEHCDMLKRLRRQAYLNPVHPGLPFEAVFPARQASHSPDHRPLPPFVLKGGRFRLVLWVADVKEIEGSESLGRVVLKLFQDSLMPLPELFNNGAIQYMSPRELAGVEDLVYNALEGIQGTVIPYYYGKYKFLMLNGKSTRAIILEYIEGTTLADIHEKYNPHGPLESEVLTSTVDNDWLQRMKELYIPILKGIKEINTRQVVIPDTRPENIIVTSTEPKRAIFVDFGQALLRVPPNIVAEYGNDYLVVSLLTDCCPEHKEDIMRWAKETLDVSLQYPDFVFARLLKNP</sequence>
<proteinExistence type="predicted"/>
<dbReference type="AlphaFoldDB" id="A0AA39JHF6"/>
<dbReference type="RefSeq" id="XP_060324317.1">
    <property type="nucleotide sequence ID" value="XM_060474559.1"/>
</dbReference>
<dbReference type="PROSITE" id="PS50011">
    <property type="entry name" value="PROTEIN_KINASE_DOM"/>
    <property type="match status" value="1"/>
</dbReference>
<dbReference type="InterPro" id="IPR011009">
    <property type="entry name" value="Kinase-like_dom_sf"/>
</dbReference>
<gene>
    <name evidence="2" type="ORF">EV420DRAFT_1578291</name>
</gene>
<dbReference type="Proteomes" id="UP001175211">
    <property type="component" value="Unassembled WGS sequence"/>
</dbReference>
<dbReference type="InterPro" id="IPR000719">
    <property type="entry name" value="Prot_kinase_dom"/>
</dbReference>
<comment type="caution">
    <text evidence="2">The sequence shown here is derived from an EMBL/GenBank/DDBJ whole genome shotgun (WGS) entry which is preliminary data.</text>
</comment>
<organism evidence="2 3">
    <name type="scientific">Armillaria tabescens</name>
    <name type="common">Ringless honey mushroom</name>
    <name type="synonym">Agaricus tabescens</name>
    <dbReference type="NCBI Taxonomy" id="1929756"/>
    <lineage>
        <taxon>Eukaryota</taxon>
        <taxon>Fungi</taxon>
        <taxon>Dikarya</taxon>
        <taxon>Basidiomycota</taxon>
        <taxon>Agaricomycotina</taxon>
        <taxon>Agaricomycetes</taxon>
        <taxon>Agaricomycetidae</taxon>
        <taxon>Agaricales</taxon>
        <taxon>Marasmiineae</taxon>
        <taxon>Physalacriaceae</taxon>
        <taxon>Desarmillaria</taxon>
    </lineage>
</organism>
<protein>
    <recommendedName>
        <fullName evidence="1">Protein kinase domain-containing protein</fullName>
    </recommendedName>
</protein>
<evidence type="ECO:0000313" key="3">
    <source>
        <dbReference type="Proteomes" id="UP001175211"/>
    </source>
</evidence>
<dbReference type="GO" id="GO:0004672">
    <property type="term" value="F:protein kinase activity"/>
    <property type="evidence" value="ECO:0007669"/>
    <property type="project" value="InterPro"/>
</dbReference>
<accession>A0AA39JHF6</accession>
<name>A0AA39JHF6_ARMTA</name>
<evidence type="ECO:0000313" key="2">
    <source>
        <dbReference type="EMBL" id="KAK0442499.1"/>
    </source>
</evidence>
<dbReference type="SUPFAM" id="SSF56112">
    <property type="entry name" value="Protein kinase-like (PK-like)"/>
    <property type="match status" value="1"/>
</dbReference>